<proteinExistence type="predicted"/>
<evidence type="ECO:0000313" key="4">
    <source>
        <dbReference type="Proteomes" id="UP001208074"/>
    </source>
</evidence>
<feature type="signal peptide" evidence="2">
    <location>
        <begin position="1"/>
        <end position="25"/>
    </location>
</feature>
<dbReference type="NCBIfam" id="NF041636">
    <property type="entry name" value="slam_lipo"/>
    <property type="match status" value="1"/>
</dbReference>
<reference evidence="3" key="1">
    <citation type="submission" date="2022-11" db="EMBL/GenBank/DDBJ databases">
        <title>Biodiversity and phylogenetic relationships of bacteria.</title>
        <authorList>
            <person name="Machado R.A.R."/>
            <person name="Bhat A."/>
            <person name="Loulou A."/>
            <person name="Kallel S."/>
        </authorList>
    </citation>
    <scope>NUCLEOTIDE SEQUENCE</scope>
    <source>
        <strain evidence="3">DSM 16503</strain>
    </source>
</reference>
<protein>
    <recommendedName>
        <fullName evidence="5">Transferrin-binding protein B C-lobe/N-lobe beta barrel domain-containing protein</fullName>
    </recommendedName>
</protein>
<comment type="caution">
    <text evidence="3">The sequence shown here is derived from an EMBL/GenBank/DDBJ whole genome shotgun (WGS) entry which is preliminary data.</text>
</comment>
<dbReference type="EMBL" id="JAPKNB010000009">
    <property type="protein sequence ID" value="MCX5566299.1"/>
    <property type="molecule type" value="Genomic_DNA"/>
</dbReference>
<evidence type="ECO:0000256" key="2">
    <source>
        <dbReference type="SAM" id="SignalP"/>
    </source>
</evidence>
<gene>
    <name evidence="3" type="ORF">OSH02_13080</name>
</gene>
<dbReference type="AlphaFoldDB" id="A0AAW5VUZ3"/>
<dbReference type="InterPro" id="IPR011250">
    <property type="entry name" value="OMP/PagP_B-barrel"/>
</dbReference>
<evidence type="ECO:0000256" key="1">
    <source>
        <dbReference type="ARBA" id="ARBA00004442"/>
    </source>
</evidence>
<evidence type="ECO:0000313" key="3">
    <source>
        <dbReference type="EMBL" id="MCX5566299.1"/>
    </source>
</evidence>
<keyword evidence="2" id="KW-0732">Signal</keyword>
<dbReference type="GO" id="GO:0009279">
    <property type="term" value="C:cell outer membrane"/>
    <property type="evidence" value="ECO:0007669"/>
    <property type="project" value="UniProtKB-SubCell"/>
</dbReference>
<dbReference type="RefSeq" id="WP_026482765.1">
    <property type="nucleotide sequence ID" value="NZ_JAPKNB010000009.1"/>
</dbReference>
<comment type="subcellular location">
    <subcellularLocation>
        <location evidence="1">Cell outer membrane</location>
    </subcellularLocation>
</comment>
<organism evidence="3 4">
    <name type="scientific">Alcaligenes phenolicus</name>
    <dbReference type="NCBI Taxonomy" id="232846"/>
    <lineage>
        <taxon>Bacteria</taxon>
        <taxon>Pseudomonadati</taxon>
        <taxon>Pseudomonadota</taxon>
        <taxon>Betaproteobacteria</taxon>
        <taxon>Burkholderiales</taxon>
        <taxon>Alcaligenaceae</taxon>
        <taxon>Alcaligenes</taxon>
    </lineage>
</organism>
<dbReference type="SUPFAM" id="SSF56925">
    <property type="entry name" value="OMPA-like"/>
    <property type="match status" value="1"/>
</dbReference>
<dbReference type="InterPro" id="IPR054843">
    <property type="entry name" value="Slam_hemophilin_C"/>
</dbReference>
<feature type="chain" id="PRO_5043812223" description="Transferrin-binding protein B C-lobe/N-lobe beta barrel domain-containing protein" evidence="2">
    <location>
        <begin position="26"/>
        <end position="294"/>
    </location>
</feature>
<name>A0AAW5VUZ3_9BURK</name>
<sequence length="294" mass="29931">MKASLNVQKLAIVSAFLLASASSFAAPVAGGASKGFVVADKPSTMMAIGEAGISMPGTNPYTTNPAAQSGVVSFKSGPIWQTNAVLGNVDGHGYIEMPIGTKISETWRHTISSGVGAGTQIYAYRQMNNPLAGFPHFGGEVVAKVPGQEVYFGEWAPRVANPSQGSSTDLNLSHADRTVFYTGENPTTAMPNLVNAKYDVVGVNQYNPGTQAGISKGTLTANYGGGTGTLAGLVGTVLFNGTTISSDGTFAKNFSGSTAKIEGQFFGAAADALAGIYHGTPGGAGDMAFGGAKQ</sequence>
<accession>A0AAW5VUZ3</accession>
<evidence type="ECO:0008006" key="5">
    <source>
        <dbReference type="Google" id="ProtNLM"/>
    </source>
</evidence>
<dbReference type="Proteomes" id="UP001208074">
    <property type="component" value="Unassembled WGS sequence"/>
</dbReference>